<keyword evidence="1" id="KW-0472">Membrane</keyword>
<proteinExistence type="predicted"/>
<comment type="caution">
    <text evidence="2">The sequence shown here is derived from an EMBL/GenBank/DDBJ whole genome shotgun (WGS) entry which is preliminary data.</text>
</comment>
<keyword evidence="1" id="KW-0812">Transmembrane</keyword>
<accession>A0A0L0W8X8</accession>
<dbReference type="AlphaFoldDB" id="A0A0L0W8X8"/>
<evidence type="ECO:0000313" key="3">
    <source>
        <dbReference type="Proteomes" id="UP000037267"/>
    </source>
</evidence>
<protein>
    <submittedName>
        <fullName evidence="2">ECF-type riboflavin transporter, S component</fullName>
    </submittedName>
</protein>
<dbReference type="GO" id="GO:0016020">
    <property type="term" value="C:membrane"/>
    <property type="evidence" value="ECO:0007669"/>
    <property type="project" value="InterPro"/>
</dbReference>
<dbReference type="EMBL" id="LGSS01000012">
    <property type="protein sequence ID" value="KNF07760.1"/>
    <property type="molecule type" value="Genomic_DNA"/>
</dbReference>
<feature type="transmembrane region" description="Helical" evidence="1">
    <location>
        <begin position="35"/>
        <end position="68"/>
    </location>
</feature>
<evidence type="ECO:0000313" key="2">
    <source>
        <dbReference type="EMBL" id="KNF07760.1"/>
    </source>
</evidence>
<dbReference type="InterPro" id="IPR009825">
    <property type="entry name" value="ECF_substrate-spec-like"/>
</dbReference>
<keyword evidence="3" id="KW-1185">Reference proteome</keyword>
<dbReference type="OrthoDB" id="9766854at2"/>
<gene>
    <name evidence="2" type="ORF">CLPU_12c00330</name>
</gene>
<dbReference type="STRING" id="1503.CLPU_12c00330"/>
<dbReference type="Pfam" id="PF07155">
    <property type="entry name" value="ECF-ribofla_trS"/>
    <property type="match status" value="1"/>
</dbReference>
<evidence type="ECO:0000256" key="1">
    <source>
        <dbReference type="SAM" id="Phobius"/>
    </source>
</evidence>
<dbReference type="RefSeq" id="WP_050355890.1">
    <property type="nucleotide sequence ID" value="NZ_LGSS01000012.1"/>
</dbReference>
<feature type="transmembrane region" description="Helical" evidence="1">
    <location>
        <begin position="99"/>
        <end position="124"/>
    </location>
</feature>
<dbReference type="Proteomes" id="UP000037267">
    <property type="component" value="Unassembled WGS sequence"/>
</dbReference>
<sequence>MKRGYSGVTLAFISISIAVNIILGTVTQMLKLPLIFLDTIGTIFSAVLLGPLAGAIVGGFTNVILGSITDYKDHIPFAIVNIAIGLIVGFIAKKYKFNLLVAITTGCILSIITPIMGTIISIIFFEGLTGKLDNIIFMWLIKSGKSIFTANFIPRITGDIIDKTASCIIVSLLYNLLPKSLTERSSVNA</sequence>
<feature type="transmembrane region" description="Helical" evidence="1">
    <location>
        <begin position="6"/>
        <end position="23"/>
    </location>
</feature>
<dbReference type="Gene3D" id="1.10.1760.20">
    <property type="match status" value="1"/>
</dbReference>
<dbReference type="NCBIfam" id="NF045596">
    <property type="entry name" value="ECF_S_CD3073"/>
    <property type="match status" value="1"/>
</dbReference>
<keyword evidence="1" id="KW-1133">Transmembrane helix</keyword>
<organism evidence="2 3">
    <name type="scientific">Gottschalkia purinilytica</name>
    <name type="common">Clostridium purinilyticum</name>
    <dbReference type="NCBI Taxonomy" id="1503"/>
    <lineage>
        <taxon>Bacteria</taxon>
        <taxon>Bacillati</taxon>
        <taxon>Bacillota</taxon>
        <taxon>Tissierellia</taxon>
        <taxon>Tissierellales</taxon>
        <taxon>Gottschalkiaceae</taxon>
        <taxon>Gottschalkia</taxon>
    </lineage>
</organism>
<name>A0A0L0W8X8_GOTPU</name>
<feature type="transmembrane region" description="Helical" evidence="1">
    <location>
        <begin position="74"/>
        <end position="92"/>
    </location>
</feature>
<reference evidence="3" key="1">
    <citation type="submission" date="2015-07" db="EMBL/GenBank/DDBJ databases">
        <title>Draft genome sequence of the purine-degrading Gottschalkia purinilyticum DSM 1384 (formerly Clostridium purinilyticum).</title>
        <authorList>
            <person name="Poehlein A."/>
            <person name="Schiel-Bengelsdorf B."/>
            <person name="Bengelsdorf F.R."/>
            <person name="Daniel R."/>
            <person name="Duerre P."/>
        </authorList>
    </citation>
    <scope>NUCLEOTIDE SEQUENCE [LARGE SCALE GENOMIC DNA]</scope>
    <source>
        <strain evidence="3">DSM 1384</strain>
    </source>
</reference>